<evidence type="ECO:0000259" key="1">
    <source>
        <dbReference type="Pfam" id="PF00561"/>
    </source>
</evidence>
<comment type="caution">
    <text evidence="2">The sequence shown here is derived from an EMBL/GenBank/DDBJ whole genome shotgun (WGS) entry which is preliminary data.</text>
</comment>
<dbReference type="PRINTS" id="PR00111">
    <property type="entry name" value="ABHYDROLASE"/>
</dbReference>
<organism evidence="2 3">
    <name type="scientific">Dongia sedimenti</name>
    <dbReference type="NCBI Taxonomy" id="3064282"/>
    <lineage>
        <taxon>Bacteria</taxon>
        <taxon>Pseudomonadati</taxon>
        <taxon>Pseudomonadota</taxon>
        <taxon>Alphaproteobacteria</taxon>
        <taxon>Rhodospirillales</taxon>
        <taxon>Dongiaceae</taxon>
        <taxon>Dongia</taxon>
    </lineage>
</organism>
<protein>
    <submittedName>
        <fullName evidence="2">Alpha/beta fold hydrolase</fullName>
    </submittedName>
</protein>
<gene>
    <name evidence="2" type="ORF">Q8A70_23045</name>
</gene>
<feature type="domain" description="AB hydrolase-1" evidence="1">
    <location>
        <begin position="28"/>
        <end position="142"/>
    </location>
</feature>
<dbReference type="InterPro" id="IPR029058">
    <property type="entry name" value="AB_hydrolase_fold"/>
</dbReference>
<evidence type="ECO:0000313" key="2">
    <source>
        <dbReference type="EMBL" id="MDQ7250584.1"/>
    </source>
</evidence>
<keyword evidence="2" id="KW-0378">Hydrolase</keyword>
<name>A0ABU0YS93_9PROT</name>
<dbReference type="RefSeq" id="WP_379960040.1">
    <property type="nucleotide sequence ID" value="NZ_JAUYVI010000007.1"/>
</dbReference>
<proteinExistence type="predicted"/>
<dbReference type="PANTHER" id="PTHR43433">
    <property type="entry name" value="HYDROLASE, ALPHA/BETA FOLD FAMILY PROTEIN"/>
    <property type="match status" value="1"/>
</dbReference>
<dbReference type="SUPFAM" id="SSF53474">
    <property type="entry name" value="alpha/beta-Hydrolases"/>
    <property type="match status" value="1"/>
</dbReference>
<keyword evidence="3" id="KW-1185">Reference proteome</keyword>
<dbReference type="EMBL" id="JAUYVI010000007">
    <property type="protein sequence ID" value="MDQ7250584.1"/>
    <property type="molecule type" value="Genomic_DNA"/>
</dbReference>
<evidence type="ECO:0000313" key="3">
    <source>
        <dbReference type="Proteomes" id="UP001230156"/>
    </source>
</evidence>
<dbReference type="Gene3D" id="3.40.50.1820">
    <property type="entry name" value="alpha/beta hydrolase"/>
    <property type="match status" value="1"/>
</dbReference>
<dbReference type="InterPro" id="IPR000073">
    <property type="entry name" value="AB_hydrolase_1"/>
</dbReference>
<dbReference type="GO" id="GO:0016787">
    <property type="term" value="F:hydrolase activity"/>
    <property type="evidence" value="ECO:0007669"/>
    <property type="project" value="UniProtKB-KW"/>
</dbReference>
<dbReference type="InterPro" id="IPR000639">
    <property type="entry name" value="Epox_hydrolase-like"/>
</dbReference>
<accession>A0ABU0YS93</accession>
<dbReference type="InterPro" id="IPR050471">
    <property type="entry name" value="AB_hydrolase"/>
</dbReference>
<dbReference type="Pfam" id="PF00561">
    <property type="entry name" value="Abhydrolase_1"/>
    <property type="match status" value="1"/>
</dbReference>
<reference evidence="3" key="1">
    <citation type="submission" date="2023-08" db="EMBL/GenBank/DDBJ databases">
        <title>Rhodospirillaceae gen. nov., a novel taxon isolated from the Yangtze River Yuezi River estuary sludge.</title>
        <authorList>
            <person name="Ruan L."/>
        </authorList>
    </citation>
    <scope>NUCLEOTIDE SEQUENCE [LARGE SCALE GENOMIC DNA]</scope>
    <source>
        <strain evidence="3">R-7</strain>
    </source>
</reference>
<dbReference type="PANTHER" id="PTHR43433:SF10">
    <property type="entry name" value="AB HYDROLASE-1 DOMAIN-CONTAINING PROTEIN"/>
    <property type="match status" value="1"/>
</dbReference>
<sequence length="287" mass="31591">MAFAYKFESAEILGAPMTFLDLGIGETVLLGHSYLWDAEMWRPQIETLARHYRVIVPNLWGHGGSGPLPADTRDLRDIARHHLGLMDRLGIERFAVLGLSIGGMWGAELAMLAPERVAALALLDTYLGPEPQLSRDKYFALMDAIAGAKRIPETMLDVIVPLFFAPATASKTPALPAAFRVKLQNWDPARLMDSVLPIGRMLFARRDARDDLRSLPMPKLVLTGSEDIPRPVHEGQQMAAILECPFVEIRDAGHISTLEAPEPVTDHLVRFLADALGGNQMARRSAG</sequence>
<dbReference type="PRINTS" id="PR00412">
    <property type="entry name" value="EPOXHYDRLASE"/>
</dbReference>
<dbReference type="Proteomes" id="UP001230156">
    <property type="component" value="Unassembled WGS sequence"/>
</dbReference>